<comment type="caution">
    <text evidence="1">The sequence shown here is derived from an EMBL/GenBank/DDBJ whole genome shotgun (WGS) entry which is preliminary data.</text>
</comment>
<keyword evidence="2" id="KW-1185">Reference proteome</keyword>
<evidence type="ECO:0000313" key="2">
    <source>
        <dbReference type="Proteomes" id="UP000552709"/>
    </source>
</evidence>
<evidence type="ECO:0000313" key="1">
    <source>
        <dbReference type="EMBL" id="MBB5364455.1"/>
    </source>
</evidence>
<dbReference type="AlphaFoldDB" id="A0A7W8NG53"/>
<dbReference type="Proteomes" id="UP000552709">
    <property type="component" value="Unassembled WGS sequence"/>
</dbReference>
<organism evidence="1 2">
    <name type="scientific">Deinococcus humi</name>
    <dbReference type="NCBI Taxonomy" id="662880"/>
    <lineage>
        <taxon>Bacteria</taxon>
        <taxon>Thermotogati</taxon>
        <taxon>Deinococcota</taxon>
        <taxon>Deinococci</taxon>
        <taxon>Deinococcales</taxon>
        <taxon>Deinococcaceae</taxon>
        <taxon>Deinococcus</taxon>
    </lineage>
</organism>
<dbReference type="EMBL" id="JACHFL010000010">
    <property type="protein sequence ID" value="MBB5364455.1"/>
    <property type="molecule type" value="Genomic_DNA"/>
</dbReference>
<protein>
    <submittedName>
        <fullName evidence="1">Uncharacterized protein</fullName>
    </submittedName>
</protein>
<sequence length="37" mass="4012">MLSVLLLLMIGGAALWLVLEPLRRAAYGEHSTRTATS</sequence>
<accession>A0A7W8NG53</accession>
<reference evidence="1 2" key="1">
    <citation type="submission" date="2020-08" db="EMBL/GenBank/DDBJ databases">
        <title>Genomic Encyclopedia of Type Strains, Phase IV (KMG-IV): sequencing the most valuable type-strain genomes for metagenomic binning, comparative biology and taxonomic classification.</title>
        <authorList>
            <person name="Goeker M."/>
        </authorList>
    </citation>
    <scope>NUCLEOTIDE SEQUENCE [LARGE SCALE GENOMIC DNA]</scope>
    <source>
        <strain evidence="1 2">DSM 27939</strain>
    </source>
</reference>
<name>A0A7W8NG53_9DEIO</name>
<gene>
    <name evidence="1" type="ORF">HNQ08_003567</name>
</gene>
<proteinExistence type="predicted"/>